<accession>L7TKM1</accession>
<dbReference type="RefSeq" id="YP_007379066.1">
    <property type="nucleotide sequence ID" value="NC_020158.1"/>
</dbReference>
<dbReference type="GeneID" id="14477402"/>
<gene>
    <name evidence="1" type="primary">161</name>
    <name evidence="1" type="ORF">HVTV1_161</name>
</gene>
<protein>
    <submittedName>
        <fullName evidence="1">Uncharacterized protein</fullName>
    </submittedName>
</protein>
<evidence type="ECO:0000313" key="1">
    <source>
        <dbReference type="EMBL" id="AGC34530.1"/>
    </source>
</evidence>
<evidence type="ECO:0000313" key="2">
    <source>
        <dbReference type="Proteomes" id="UP000011137"/>
    </source>
</evidence>
<proteinExistence type="predicted"/>
<keyword evidence="2" id="KW-1185">Reference proteome</keyword>
<name>L7TKM1_9CAUD</name>
<organism evidence="1 2">
    <name type="scientific">Haloarcula vallismortis tailed virus 1</name>
    <dbReference type="NCBI Taxonomy" id="1262528"/>
    <lineage>
        <taxon>Viruses</taxon>
        <taxon>Duplodnaviria</taxon>
        <taxon>Heunggongvirae</taxon>
        <taxon>Uroviricota</taxon>
        <taxon>Caudoviricetes</taxon>
        <taxon>Thumleimavirales</taxon>
        <taxon>Druskaviridae</taxon>
        <taxon>Tredecimvirus</taxon>
        <taxon>Tredecimvirus thailandense</taxon>
        <taxon>Tredecimvirus HVTV1</taxon>
    </lineage>
</organism>
<sequence>MSTVETDLNDPEKFSLYAHWSSPTVYGTRESRQEQFWSQYLEVTPW</sequence>
<dbReference type="Proteomes" id="UP000011137">
    <property type="component" value="Segment"/>
</dbReference>
<dbReference type="KEGG" id="vg:14477402"/>
<dbReference type="EMBL" id="KC117377">
    <property type="protein sequence ID" value="AGC34530.1"/>
    <property type="molecule type" value="Genomic_DNA"/>
</dbReference>
<reference evidence="1 2" key="1">
    <citation type="journal article" date="2013" name="J. Virol.">
        <title>Insights into head-tailed viruses infecting extremely halophilic archaea.</title>
        <authorList>
            <person name="Pietila M.K."/>
            <person name="Laurinmaki P."/>
            <person name="Russell D.A."/>
            <person name="Ko C.C."/>
            <person name="Jacobs-Sera D."/>
            <person name="Butcher S.J."/>
            <person name="Bamford D.H."/>
            <person name="Hendrix R.W."/>
        </authorList>
    </citation>
    <scope>NUCLEOTIDE SEQUENCE [LARGE SCALE GENOMIC DNA]</scope>
</reference>